<name>A0A6J5F800_9BURK</name>
<reference evidence="1 2" key="1">
    <citation type="submission" date="2019-09" db="EMBL/GenBank/DDBJ databases">
        <authorList>
            <person name="Depoorter E."/>
        </authorList>
    </citation>
    <scope>NUCLEOTIDE SEQUENCE [LARGE SCALE GENOMIC DNA]</scope>
    <source>
        <strain evidence="1">LMG 30113</strain>
    </source>
</reference>
<dbReference type="AlphaFoldDB" id="A0A6J5F800"/>
<evidence type="ECO:0000313" key="2">
    <source>
        <dbReference type="Proteomes" id="UP000494330"/>
    </source>
</evidence>
<organism evidence="1 2">
    <name type="scientific">Burkholderia paludis</name>
    <dbReference type="NCBI Taxonomy" id="1506587"/>
    <lineage>
        <taxon>Bacteria</taxon>
        <taxon>Pseudomonadati</taxon>
        <taxon>Pseudomonadota</taxon>
        <taxon>Betaproteobacteria</taxon>
        <taxon>Burkholderiales</taxon>
        <taxon>Burkholderiaceae</taxon>
        <taxon>Burkholderia</taxon>
        <taxon>Burkholderia cepacia complex</taxon>
    </lineage>
</organism>
<gene>
    <name evidence="1" type="ORF">BPA30113_06701</name>
</gene>
<proteinExistence type="predicted"/>
<evidence type="ECO:0000313" key="1">
    <source>
        <dbReference type="EMBL" id="VWC37977.1"/>
    </source>
</evidence>
<protein>
    <submittedName>
        <fullName evidence="1">Sorbosone dehydrogenase</fullName>
    </submittedName>
</protein>
<keyword evidence="2" id="KW-1185">Reference proteome</keyword>
<dbReference type="EMBL" id="CABVQD010000039">
    <property type="protein sequence ID" value="VWC37977.1"/>
    <property type="molecule type" value="Genomic_DNA"/>
</dbReference>
<dbReference type="Proteomes" id="UP000494330">
    <property type="component" value="Unassembled WGS sequence"/>
</dbReference>
<accession>A0A6J5F800</accession>
<sequence length="82" mass="8292">MDALSAVRAIGVSGTFSAVASRLRGASTRHVQHRFAALSASPAGLASVQVSAPPLPVVELVAPFGFHAEVSIDAAAEAHEMA</sequence>